<dbReference type="RefSeq" id="WP_007427759.1">
    <property type="nucleotide sequence ID" value="NZ_AMGO01000067.1"/>
</dbReference>
<evidence type="ECO:0000313" key="2">
    <source>
        <dbReference type="EMBL" id="EKE43270.1"/>
    </source>
</evidence>
<gene>
    <name evidence="2" type="ORF">OCGS_2607</name>
</gene>
<keyword evidence="1" id="KW-0175">Coiled coil</keyword>
<dbReference type="EMBL" id="AMGO01000067">
    <property type="protein sequence ID" value="EKE43270.1"/>
    <property type="molecule type" value="Genomic_DNA"/>
</dbReference>
<dbReference type="Proteomes" id="UP000006765">
    <property type="component" value="Unassembled WGS sequence"/>
</dbReference>
<organism evidence="2 3">
    <name type="scientific">Oceaniovalibus guishaninsula JLT2003</name>
    <dbReference type="NCBI Taxonomy" id="1231392"/>
    <lineage>
        <taxon>Bacteria</taxon>
        <taxon>Pseudomonadati</taxon>
        <taxon>Pseudomonadota</taxon>
        <taxon>Alphaproteobacteria</taxon>
        <taxon>Rhodobacterales</taxon>
        <taxon>Roseobacteraceae</taxon>
        <taxon>Oceaniovalibus</taxon>
    </lineage>
</organism>
<dbReference type="Gene3D" id="1.20.58.60">
    <property type="match status" value="1"/>
</dbReference>
<evidence type="ECO:0000256" key="1">
    <source>
        <dbReference type="SAM" id="Coils"/>
    </source>
</evidence>
<comment type="caution">
    <text evidence="2">The sequence shown here is derived from an EMBL/GenBank/DDBJ whole genome shotgun (WGS) entry which is preliminary data.</text>
</comment>
<reference evidence="2 3" key="1">
    <citation type="journal article" date="2012" name="J. Bacteriol.">
        <title>Draft Genome Sequence of Oceaniovalibus guishaninsula JLT2003T.</title>
        <authorList>
            <person name="Tang K."/>
            <person name="Liu K."/>
            <person name="Jiao N."/>
        </authorList>
    </citation>
    <scope>NUCLEOTIDE SEQUENCE [LARGE SCALE GENOMIC DNA]</scope>
    <source>
        <strain evidence="2 3">JLT2003</strain>
    </source>
</reference>
<proteinExistence type="predicted"/>
<keyword evidence="3" id="KW-1185">Reference proteome</keyword>
<accession>K2I318</accession>
<feature type="coiled-coil region" evidence="1">
    <location>
        <begin position="21"/>
        <end position="82"/>
    </location>
</feature>
<name>K2I318_9RHOB</name>
<sequence length="103" mass="11477">MTDAPDTVPDAIPDPARDADLLALLRSLRDAQERVIVLEERLAATQTLNAAPAELESLQAELEEMRARLDASETHNAALRASTSWRITAPLRRLRLGLRRDRP</sequence>
<protein>
    <submittedName>
        <fullName evidence="2">Uncharacterized protein</fullName>
    </submittedName>
</protein>
<evidence type="ECO:0000313" key="3">
    <source>
        <dbReference type="Proteomes" id="UP000006765"/>
    </source>
</evidence>
<dbReference type="AlphaFoldDB" id="K2I318"/>
<dbReference type="STRING" id="1231392.OCGS_2607"/>